<evidence type="ECO:0000256" key="9">
    <source>
        <dbReference type="RuleBase" id="RU000598"/>
    </source>
</evidence>
<evidence type="ECO:0000256" key="3">
    <source>
        <dbReference type="ARBA" id="ARBA00007481"/>
    </source>
</evidence>
<comment type="caution">
    <text evidence="10">The sequence shown here is derived from an EMBL/GenBank/DDBJ whole genome shotgun (WGS) entry which is preliminary data.</text>
</comment>
<dbReference type="PANTHER" id="PTHR23133:SF2">
    <property type="entry name" value="IMIDAZOLEGLYCEROL-PHOSPHATE DEHYDRATASE"/>
    <property type="match status" value="1"/>
</dbReference>
<evidence type="ECO:0000256" key="4">
    <source>
        <dbReference type="ARBA" id="ARBA00012075"/>
    </source>
</evidence>
<name>A0A1E5RSI7_9ASCO</name>
<evidence type="ECO:0000256" key="2">
    <source>
        <dbReference type="ARBA" id="ARBA00005047"/>
    </source>
</evidence>
<evidence type="ECO:0000256" key="5">
    <source>
        <dbReference type="ARBA" id="ARBA00016664"/>
    </source>
</evidence>
<dbReference type="InterPro" id="IPR020568">
    <property type="entry name" value="Ribosomal_Su5_D2-typ_SF"/>
</dbReference>
<comment type="similarity">
    <text evidence="3 9">Belongs to the imidazoleglycerol-phosphate dehydratase family.</text>
</comment>
<evidence type="ECO:0000256" key="8">
    <source>
        <dbReference type="ARBA" id="ARBA00023239"/>
    </source>
</evidence>
<dbReference type="EC" id="4.2.1.19" evidence="4 9"/>
<organism evidence="10 11">
    <name type="scientific">Hanseniaspora opuntiae</name>
    <dbReference type="NCBI Taxonomy" id="211096"/>
    <lineage>
        <taxon>Eukaryota</taxon>
        <taxon>Fungi</taxon>
        <taxon>Dikarya</taxon>
        <taxon>Ascomycota</taxon>
        <taxon>Saccharomycotina</taxon>
        <taxon>Saccharomycetes</taxon>
        <taxon>Saccharomycodales</taxon>
        <taxon>Saccharomycodaceae</taxon>
        <taxon>Hanseniaspora</taxon>
    </lineage>
</organism>
<keyword evidence="11" id="KW-1185">Reference proteome</keyword>
<accession>A0A1E5RSI7</accession>
<dbReference type="GO" id="GO:0004424">
    <property type="term" value="F:imidazoleglycerol-phosphate dehydratase activity"/>
    <property type="evidence" value="ECO:0007669"/>
    <property type="project" value="UniProtKB-EC"/>
</dbReference>
<evidence type="ECO:0000313" key="10">
    <source>
        <dbReference type="EMBL" id="OEJ89768.1"/>
    </source>
</evidence>
<dbReference type="Pfam" id="PF00475">
    <property type="entry name" value="IGPD"/>
    <property type="match status" value="1"/>
</dbReference>
<sequence length="236" mass="26271">MAKTAHLYRNTKETSIQIAVDITGKSNFNFDKTDNQFKSLFESQPHLNKSPWEIPTNESLNLSKDKQFIYVNSGIGFLDHMISALFKHANWSIILECIGDTYIDDHHSCEDVGIALGDALKIAIGEIRGIKRFGYAYAPLDEALSRAVLDFSGRPFHCINLDFTRESIGQLSTEMLIHFLESFTLSCGVTLHVDTIKGSNDHHKAESAFKALAVAFRMALTPTGKDDVPSTKGVIF</sequence>
<dbReference type="FunFam" id="3.30.230.40:FF:000003">
    <property type="entry name" value="Imidazoleglycerol-phosphate dehydratase HisB"/>
    <property type="match status" value="1"/>
</dbReference>
<dbReference type="InterPro" id="IPR000807">
    <property type="entry name" value="ImidazoleglycerolP_deHydtase"/>
</dbReference>
<reference evidence="11" key="1">
    <citation type="journal article" date="2016" name="Genome Announc.">
        <title>Genome sequences of three species of Hanseniaspora isolated from spontaneous wine fermentations.</title>
        <authorList>
            <person name="Sternes P.R."/>
            <person name="Lee D."/>
            <person name="Kutyna D.R."/>
            <person name="Borneman A.R."/>
        </authorList>
    </citation>
    <scope>NUCLEOTIDE SEQUENCE [LARGE SCALE GENOMIC DNA]</scope>
    <source>
        <strain evidence="11">AWRI3578</strain>
    </source>
</reference>
<protein>
    <recommendedName>
        <fullName evidence="5 9">Imidazoleglycerol-phosphate dehydratase</fullName>
        <ecNumber evidence="4 9">4.2.1.19</ecNumber>
    </recommendedName>
</protein>
<dbReference type="AlphaFoldDB" id="A0A1E5RSI7"/>
<keyword evidence="8 9" id="KW-0456">Lyase</keyword>
<dbReference type="HAMAP" id="MF_00076">
    <property type="entry name" value="HisB"/>
    <property type="match status" value="1"/>
</dbReference>
<dbReference type="GO" id="GO:0000105">
    <property type="term" value="P:L-histidine biosynthetic process"/>
    <property type="evidence" value="ECO:0007669"/>
    <property type="project" value="UniProtKB-UniPathway"/>
</dbReference>
<dbReference type="OrthoDB" id="447729at2759"/>
<dbReference type="CDD" id="cd07914">
    <property type="entry name" value="IGPD"/>
    <property type="match status" value="1"/>
</dbReference>
<keyword evidence="7 9" id="KW-0368">Histidine biosynthesis</keyword>
<dbReference type="InterPro" id="IPR038494">
    <property type="entry name" value="IGPD_sf"/>
</dbReference>
<dbReference type="Proteomes" id="UP000095605">
    <property type="component" value="Unassembled WGS sequence"/>
</dbReference>
<keyword evidence="6" id="KW-0028">Amino-acid biosynthesis</keyword>
<comment type="pathway">
    <text evidence="2 9">Amino-acid biosynthesis; L-histidine biosynthesis; L-histidine from 5-phospho-alpha-D-ribose 1-diphosphate: step 6/9.</text>
</comment>
<dbReference type="PROSITE" id="PS00955">
    <property type="entry name" value="IGP_DEHYDRATASE_2"/>
    <property type="match status" value="1"/>
</dbReference>
<evidence type="ECO:0000256" key="6">
    <source>
        <dbReference type="ARBA" id="ARBA00022605"/>
    </source>
</evidence>
<proteinExistence type="inferred from homology"/>
<dbReference type="Gene3D" id="3.30.230.40">
    <property type="entry name" value="Imidazole glycerol phosphate dehydratase, domain 1"/>
    <property type="match status" value="2"/>
</dbReference>
<dbReference type="EMBL" id="LPNL01000003">
    <property type="protein sequence ID" value="OEJ89768.1"/>
    <property type="molecule type" value="Genomic_DNA"/>
</dbReference>
<gene>
    <name evidence="10" type="ORF">AWRI3578_g852</name>
</gene>
<comment type="catalytic activity">
    <reaction evidence="1 9">
        <text>D-erythro-1-(imidazol-4-yl)glycerol 3-phosphate = 3-(imidazol-4-yl)-2-oxopropyl phosphate + H2O</text>
        <dbReference type="Rhea" id="RHEA:11040"/>
        <dbReference type="ChEBI" id="CHEBI:15377"/>
        <dbReference type="ChEBI" id="CHEBI:57766"/>
        <dbReference type="ChEBI" id="CHEBI:58278"/>
        <dbReference type="EC" id="4.2.1.19"/>
    </reaction>
</comment>
<dbReference type="PROSITE" id="PS00954">
    <property type="entry name" value="IGP_DEHYDRATASE_1"/>
    <property type="match status" value="1"/>
</dbReference>
<dbReference type="FunFam" id="3.30.230.40:FF:000001">
    <property type="entry name" value="Imidazoleglycerol-phosphate dehydratase HisB"/>
    <property type="match status" value="1"/>
</dbReference>
<evidence type="ECO:0000313" key="11">
    <source>
        <dbReference type="Proteomes" id="UP000095605"/>
    </source>
</evidence>
<dbReference type="SUPFAM" id="SSF54211">
    <property type="entry name" value="Ribosomal protein S5 domain 2-like"/>
    <property type="match status" value="2"/>
</dbReference>
<dbReference type="UniPathway" id="UPA00031">
    <property type="reaction ID" value="UER00011"/>
</dbReference>
<evidence type="ECO:0000256" key="1">
    <source>
        <dbReference type="ARBA" id="ARBA00001723"/>
    </source>
</evidence>
<dbReference type="InterPro" id="IPR020565">
    <property type="entry name" value="ImidazoleglycerP_deHydtase_CS"/>
</dbReference>
<evidence type="ECO:0000256" key="7">
    <source>
        <dbReference type="ARBA" id="ARBA00023102"/>
    </source>
</evidence>
<dbReference type="PANTHER" id="PTHR23133">
    <property type="entry name" value="IMIDAZOLEGLYCEROL-PHOSPHATE DEHYDRATASE HIS7"/>
    <property type="match status" value="1"/>
</dbReference>